<organism evidence="1 2">
    <name type="scientific">Maricaulis maris (strain MCS10)</name>
    <name type="common">Caulobacter maris</name>
    <dbReference type="NCBI Taxonomy" id="394221"/>
    <lineage>
        <taxon>Bacteria</taxon>
        <taxon>Pseudomonadati</taxon>
        <taxon>Pseudomonadota</taxon>
        <taxon>Alphaproteobacteria</taxon>
        <taxon>Maricaulales</taxon>
        <taxon>Maricaulaceae</taxon>
        <taxon>Maricaulis</taxon>
    </lineage>
</organism>
<name>Q0AQI3_MARMM</name>
<sequence length="175" mass="19153" precursor="true">MSMLTTFVMAMLVTFSMIGESEEMVVGETTDFHTSLIAVSGHDFYGLQIGVRRDRPCQVRAFFRGASPRTAQFCTRRMTRRQLEGAGSATLRAGERVNGIAACFTDAERVGAVRLYTFADEAVTAEAGDCVTEYRTVWCQRGWTVQGVQLYFDRAATGPGQASLVGLRPLCVNSA</sequence>
<evidence type="ECO:0000313" key="1">
    <source>
        <dbReference type="EMBL" id="ABI65454.1"/>
    </source>
</evidence>
<dbReference type="Proteomes" id="UP000001964">
    <property type="component" value="Chromosome"/>
</dbReference>
<reference evidence="1 2" key="1">
    <citation type="submission" date="2006-08" db="EMBL/GenBank/DDBJ databases">
        <title>Complete sequence of Maricaulis maris MCS10.</title>
        <authorList>
            <consortium name="US DOE Joint Genome Institute"/>
            <person name="Copeland A."/>
            <person name="Lucas S."/>
            <person name="Lapidus A."/>
            <person name="Barry K."/>
            <person name="Detter J.C."/>
            <person name="Glavina del Rio T."/>
            <person name="Hammon N."/>
            <person name="Israni S."/>
            <person name="Dalin E."/>
            <person name="Tice H."/>
            <person name="Pitluck S."/>
            <person name="Saunders E."/>
            <person name="Brettin T."/>
            <person name="Bruce D."/>
            <person name="Han C."/>
            <person name="Tapia R."/>
            <person name="Gilna P."/>
            <person name="Schmutz J."/>
            <person name="Larimer F."/>
            <person name="Land M."/>
            <person name="Hauser L."/>
            <person name="Kyrpides N."/>
            <person name="Mikhailova N."/>
            <person name="Viollier P."/>
            <person name="Stephens C."/>
            <person name="Richardson P."/>
        </authorList>
    </citation>
    <scope>NUCLEOTIDE SEQUENCE [LARGE SCALE GENOMIC DNA]</scope>
    <source>
        <strain evidence="1 2">MCS10</strain>
    </source>
</reference>
<protein>
    <submittedName>
        <fullName evidence="1">Uncharacterized protein</fullName>
    </submittedName>
</protein>
<dbReference type="EMBL" id="CP000449">
    <property type="protein sequence ID" value="ABI65454.1"/>
    <property type="molecule type" value="Genomic_DNA"/>
</dbReference>
<dbReference type="AlphaFoldDB" id="Q0AQI3"/>
<dbReference type="HOGENOM" id="CLU_1530752_0_0_5"/>
<accession>Q0AQI3</accession>
<keyword evidence="2" id="KW-1185">Reference proteome</keyword>
<evidence type="ECO:0000313" key="2">
    <source>
        <dbReference type="Proteomes" id="UP000001964"/>
    </source>
</evidence>
<dbReference type="STRING" id="394221.Mmar10_1161"/>
<dbReference type="KEGG" id="mmr:Mmar10_1161"/>
<proteinExistence type="predicted"/>
<gene>
    <name evidence="1" type="ordered locus">Mmar10_1161</name>
</gene>